<dbReference type="PANTHER" id="PTHR25462">
    <property type="entry name" value="BONUS, ISOFORM C-RELATED"/>
    <property type="match status" value="1"/>
</dbReference>
<keyword evidence="5" id="KW-0175">Coiled coil</keyword>
<dbReference type="OrthoDB" id="10039644at2759"/>
<dbReference type="InterPro" id="IPR001841">
    <property type="entry name" value="Znf_RING"/>
</dbReference>
<reference evidence="7" key="1">
    <citation type="submission" date="2022-03" db="EMBL/GenBank/DDBJ databases">
        <authorList>
            <person name="Martin C."/>
        </authorList>
    </citation>
    <scope>NUCLEOTIDE SEQUENCE</scope>
</reference>
<dbReference type="SUPFAM" id="SSF63829">
    <property type="entry name" value="Calcium-dependent phosphotriesterase"/>
    <property type="match status" value="1"/>
</dbReference>
<dbReference type="Pfam" id="PF00097">
    <property type="entry name" value="zf-C3HC4"/>
    <property type="match status" value="1"/>
</dbReference>
<organism evidence="7 8">
    <name type="scientific">Owenia fusiformis</name>
    <name type="common">Polychaete worm</name>
    <dbReference type="NCBI Taxonomy" id="6347"/>
    <lineage>
        <taxon>Eukaryota</taxon>
        <taxon>Metazoa</taxon>
        <taxon>Spiralia</taxon>
        <taxon>Lophotrochozoa</taxon>
        <taxon>Annelida</taxon>
        <taxon>Polychaeta</taxon>
        <taxon>Sedentaria</taxon>
        <taxon>Canalipalpata</taxon>
        <taxon>Sabellida</taxon>
        <taxon>Oweniida</taxon>
        <taxon>Oweniidae</taxon>
        <taxon>Owenia</taxon>
    </lineage>
</organism>
<feature type="compositionally biased region" description="Basic and acidic residues" evidence="6">
    <location>
        <begin position="284"/>
        <end position="307"/>
    </location>
</feature>
<feature type="region of interest" description="Disordered" evidence="6">
    <location>
        <begin position="263"/>
        <end position="315"/>
    </location>
</feature>
<dbReference type="Gene3D" id="3.30.160.60">
    <property type="entry name" value="Classic Zinc Finger"/>
    <property type="match status" value="1"/>
</dbReference>
<proteinExistence type="predicted"/>
<name>A0A8J1TXW4_OWEFU</name>
<dbReference type="Pfam" id="PF00643">
    <property type="entry name" value="zf-B_box"/>
    <property type="match status" value="1"/>
</dbReference>
<dbReference type="PROSITE" id="PS00518">
    <property type="entry name" value="ZF_RING_1"/>
    <property type="match status" value="1"/>
</dbReference>
<evidence type="ECO:0000256" key="2">
    <source>
        <dbReference type="ARBA" id="ARBA00022737"/>
    </source>
</evidence>
<accession>A0A8J1TXW4</accession>
<evidence type="ECO:0000256" key="6">
    <source>
        <dbReference type="SAM" id="MobiDB-lite"/>
    </source>
</evidence>
<keyword evidence="1" id="KW-0479">Metal-binding</keyword>
<dbReference type="SMART" id="SM00336">
    <property type="entry name" value="BBOX"/>
    <property type="match status" value="1"/>
</dbReference>
<sequence length="612" mass="69220">MAASSLVEKIKDILECKLCFERSKNPRSFPCQHSFCLDCIDKLVKKLAKNNRINCPLCRYVWRIPPNGIHALRSSFLINSLMDVHTGDIDDVNLNCGTHPDQRLGLYCEDDHSLICLQCYAYNHAGHTFTEIDKAAFKYKQDIDSRIKRWEQLSAKLNDALNDLKAKEDQFRNDTEAIITHLNEKRLETETLLRDIFMGWIRGIRGAQKSEIRKKHVERDDLQLAKVVADSMVIQLKNITNDADIVKMGLELKKDERQIPSIAHPTSFGPVPFPSTPVTLTIDPKQDISTEDKIKDNDESSPDKDSTLSEQPQSCVEEQPTAVICTTFSEPILLRSKHLPLQTQYSMLHKFFRLFKSEQILDLAILKNEDIIAIRVDCVEIYSSTFMLKKMIAISKWRVTEIANDELAFTDNTNIVSIYTTDGRHKQDIATPFGMLHGIAGSKDGTLVASAFHTDAILYIDVNTGVMKTKTKLLKQESDNQIEPINDHITMDNDDNVIMSDWGNNCIKVVDMENNTVMEYEGSGDEQLSMPMSVTADKHGNVAIADYQNNRVTLVNKKGDFIRHLLTKDDGLDYPCATVINLQGHLLVGDNTGTIFEVKYLEGDEVMDTNAS</sequence>
<gene>
    <name evidence="7" type="ORF">OFUS_LOCUS13008</name>
</gene>
<keyword evidence="3" id="KW-0863">Zinc-finger</keyword>
<evidence type="ECO:0000313" key="8">
    <source>
        <dbReference type="Proteomes" id="UP000749559"/>
    </source>
</evidence>
<keyword evidence="2" id="KW-0677">Repeat</keyword>
<dbReference type="GO" id="GO:0008270">
    <property type="term" value="F:zinc ion binding"/>
    <property type="evidence" value="ECO:0007669"/>
    <property type="project" value="UniProtKB-KW"/>
</dbReference>
<dbReference type="SUPFAM" id="SSF57850">
    <property type="entry name" value="RING/U-box"/>
    <property type="match status" value="1"/>
</dbReference>
<dbReference type="Gene3D" id="3.30.40.10">
    <property type="entry name" value="Zinc/RING finger domain, C3HC4 (zinc finger)"/>
    <property type="match status" value="1"/>
</dbReference>
<dbReference type="AlphaFoldDB" id="A0A8J1TXW4"/>
<dbReference type="SMART" id="SM00184">
    <property type="entry name" value="RING"/>
    <property type="match status" value="1"/>
</dbReference>
<dbReference type="InterPro" id="IPR017907">
    <property type="entry name" value="Znf_RING_CS"/>
</dbReference>
<dbReference type="InterPro" id="IPR018957">
    <property type="entry name" value="Znf_C3HC4_RING-type"/>
</dbReference>
<dbReference type="Proteomes" id="UP000749559">
    <property type="component" value="Unassembled WGS sequence"/>
</dbReference>
<keyword evidence="4" id="KW-0862">Zinc</keyword>
<dbReference type="PROSITE" id="PS50089">
    <property type="entry name" value="ZF_RING_2"/>
    <property type="match status" value="1"/>
</dbReference>
<comment type="caution">
    <text evidence="7">The sequence shown here is derived from an EMBL/GenBank/DDBJ whole genome shotgun (WGS) entry which is preliminary data.</text>
</comment>
<evidence type="ECO:0000256" key="3">
    <source>
        <dbReference type="ARBA" id="ARBA00022771"/>
    </source>
</evidence>
<evidence type="ECO:0000313" key="7">
    <source>
        <dbReference type="EMBL" id="CAH1787268.1"/>
    </source>
</evidence>
<keyword evidence="8" id="KW-1185">Reference proteome</keyword>
<dbReference type="InterPro" id="IPR000315">
    <property type="entry name" value="Znf_B-box"/>
</dbReference>
<dbReference type="Gene3D" id="2.120.10.30">
    <property type="entry name" value="TolB, C-terminal domain"/>
    <property type="match status" value="1"/>
</dbReference>
<dbReference type="InterPro" id="IPR013083">
    <property type="entry name" value="Znf_RING/FYVE/PHD"/>
</dbReference>
<dbReference type="EMBL" id="CAIIXF020000006">
    <property type="protein sequence ID" value="CAH1787268.1"/>
    <property type="molecule type" value="Genomic_DNA"/>
</dbReference>
<dbReference type="PANTHER" id="PTHR25462:SF296">
    <property type="entry name" value="MEIOTIC P26, ISOFORM F"/>
    <property type="match status" value="1"/>
</dbReference>
<feature type="coiled-coil region" evidence="5">
    <location>
        <begin position="147"/>
        <end position="174"/>
    </location>
</feature>
<dbReference type="InterPro" id="IPR047153">
    <property type="entry name" value="TRIM45/56/19-like"/>
</dbReference>
<evidence type="ECO:0000256" key="4">
    <source>
        <dbReference type="ARBA" id="ARBA00022833"/>
    </source>
</evidence>
<dbReference type="PROSITE" id="PS51125">
    <property type="entry name" value="NHL"/>
    <property type="match status" value="1"/>
</dbReference>
<protein>
    <submittedName>
        <fullName evidence="7">Uncharacterized protein</fullName>
    </submittedName>
</protein>
<evidence type="ECO:0000256" key="1">
    <source>
        <dbReference type="ARBA" id="ARBA00022723"/>
    </source>
</evidence>
<dbReference type="PROSITE" id="PS50119">
    <property type="entry name" value="ZF_BBOX"/>
    <property type="match status" value="1"/>
</dbReference>
<dbReference type="SUPFAM" id="SSF57845">
    <property type="entry name" value="B-box zinc-binding domain"/>
    <property type="match status" value="1"/>
</dbReference>
<dbReference type="InterPro" id="IPR011042">
    <property type="entry name" value="6-blade_b-propeller_TolB-like"/>
</dbReference>
<evidence type="ECO:0000256" key="5">
    <source>
        <dbReference type="SAM" id="Coils"/>
    </source>
</evidence>
<dbReference type="CDD" id="cd19756">
    <property type="entry name" value="Bbox2"/>
    <property type="match status" value="1"/>
</dbReference>
<dbReference type="InterPro" id="IPR001258">
    <property type="entry name" value="NHL_repeat"/>
</dbReference>